<dbReference type="InterPro" id="IPR006116">
    <property type="entry name" value="NT_2-5OAS_ClassI-CCAase"/>
</dbReference>
<gene>
    <name evidence="2" type="ORF">DC3_56720</name>
</gene>
<reference evidence="2 3" key="1">
    <citation type="submission" date="2019-07" db="EMBL/GenBank/DDBJ databases">
        <title>Whole genome shotgun sequence of Deinococcus cellulosilyticus NBRC 106333.</title>
        <authorList>
            <person name="Hosoyama A."/>
            <person name="Uohara A."/>
            <person name="Ohji S."/>
            <person name="Ichikawa N."/>
        </authorList>
    </citation>
    <scope>NUCLEOTIDE SEQUENCE [LARGE SCALE GENOMIC DNA]</scope>
    <source>
        <strain evidence="2 3">NBRC 106333</strain>
    </source>
</reference>
<keyword evidence="1" id="KW-0051">Antiviral defense</keyword>
<comment type="caution">
    <text evidence="2">The sequence shown here is derived from an EMBL/GenBank/DDBJ whole genome shotgun (WGS) entry which is preliminary data.</text>
</comment>
<dbReference type="OrthoDB" id="7572058at2"/>
<evidence type="ECO:0000313" key="2">
    <source>
        <dbReference type="EMBL" id="GEM50037.1"/>
    </source>
</evidence>
<dbReference type="RefSeq" id="WP_146891779.1">
    <property type="nucleotide sequence ID" value="NZ_BJXB01000054.1"/>
</dbReference>
<sequence>MTLISPDERFMPYDPHSRSALLFWMAESLNISPSLEKDARDKYHAVGNWLGAPGSSLETYDLHIFAQGSFALGTVVRPCTEGGEFDIDLVQIANLLPVALTSEAYRLLVGARLREHGTYSKILKENDRCWTLKYAGNFHLDVVPARPNQQKNPPLLSVQITNRKTQGWSESNPQGFEAWFKLQNAKVLQWLQERVAKSFSLSIDDVPEHKVRTPLQQTIQLLKRHRDLYFQNHQESCPASILLTTLAAQCHIGHQDLAECLEHILNTMNKGIHQFNDVWYVRNPSMPQENLARKWNENPAHKTRYDQWHAQAQKDFLSSYRDLQEYATSLKAALGDSVVQKSLQQYGRTASQSRAQQISHASLLTGLAVTPSAASILLKPHTFYGKK</sequence>
<keyword evidence="3" id="KW-1185">Reference proteome</keyword>
<evidence type="ECO:0000313" key="3">
    <source>
        <dbReference type="Proteomes" id="UP000321306"/>
    </source>
</evidence>
<evidence type="ECO:0000256" key="1">
    <source>
        <dbReference type="ARBA" id="ARBA00023118"/>
    </source>
</evidence>
<dbReference type="Pfam" id="PF18144">
    <property type="entry name" value="SMODS"/>
    <property type="match status" value="1"/>
</dbReference>
<dbReference type="Proteomes" id="UP000321306">
    <property type="component" value="Unassembled WGS sequence"/>
</dbReference>
<keyword evidence="2" id="KW-0808">Transferase</keyword>
<dbReference type="AlphaFoldDB" id="A0A511NBR7"/>
<dbReference type="GO" id="GO:0051607">
    <property type="term" value="P:defense response to virus"/>
    <property type="evidence" value="ECO:0007669"/>
    <property type="project" value="UniProtKB-KW"/>
</dbReference>
<dbReference type="GO" id="GO:0016779">
    <property type="term" value="F:nucleotidyltransferase activity"/>
    <property type="evidence" value="ECO:0007669"/>
    <property type="project" value="InterPro"/>
</dbReference>
<organism evidence="2 3">
    <name type="scientific">Deinococcus cellulosilyticus (strain DSM 18568 / NBRC 106333 / KACC 11606 / 5516J-15)</name>
    <dbReference type="NCBI Taxonomy" id="1223518"/>
    <lineage>
        <taxon>Bacteria</taxon>
        <taxon>Thermotogati</taxon>
        <taxon>Deinococcota</taxon>
        <taxon>Deinococci</taxon>
        <taxon>Deinococcales</taxon>
        <taxon>Deinococcaceae</taxon>
        <taxon>Deinococcus</taxon>
    </lineage>
</organism>
<name>A0A511NBR7_DEIC1</name>
<dbReference type="CDD" id="cd05400">
    <property type="entry name" value="NT_2-5OAS_ClassI-CCAase"/>
    <property type="match status" value="1"/>
</dbReference>
<protein>
    <submittedName>
        <fullName evidence="2">Nucleotidyltransferase</fullName>
    </submittedName>
</protein>
<dbReference type="EMBL" id="BJXB01000054">
    <property type="protein sequence ID" value="GEM50037.1"/>
    <property type="molecule type" value="Genomic_DNA"/>
</dbReference>
<accession>A0A511NBR7</accession>
<proteinExistence type="predicted"/>